<comment type="caution">
    <text evidence="1">The sequence shown here is derived from an EMBL/GenBank/DDBJ whole genome shotgun (WGS) entry which is preliminary data.</text>
</comment>
<dbReference type="InterPro" id="IPR004027">
    <property type="entry name" value="SEC_C_motif"/>
</dbReference>
<sequence length="178" mass="20237">MGGGFLENRESNGNYDIIIIDSFTGAGLHPFSLSSTEFYQTCKIHSSDRSVVVTNLVESDPLFGSKVNTFINSFNFVYEFFDDGTHVFFGSDSINISNEEIVSKAKAIDDYYNFRFPLDKLSEMVRVLKSIDIIQNELYKGEILRDRKNQIFKASRNDLCPCGSGKKFKKCHLLLNKI</sequence>
<organism evidence="1 2">
    <name type="scientific">Candidatus Collierbacteria bacterium CG10_big_fil_rev_8_21_14_0_10_43_36</name>
    <dbReference type="NCBI Taxonomy" id="1974534"/>
    <lineage>
        <taxon>Bacteria</taxon>
        <taxon>Candidatus Collieribacteriota</taxon>
    </lineage>
</organism>
<evidence type="ECO:0000313" key="2">
    <source>
        <dbReference type="Proteomes" id="UP000230730"/>
    </source>
</evidence>
<dbReference type="SUPFAM" id="SSF103642">
    <property type="entry name" value="Sec-C motif"/>
    <property type="match status" value="1"/>
</dbReference>
<name>A0A2H0VK48_9BACT</name>
<dbReference type="AlphaFoldDB" id="A0A2H0VK48"/>
<dbReference type="InterPro" id="IPR029063">
    <property type="entry name" value="SAM-dependent_MTases_sf"/>
</dbReference>
<gene>
    <name evidence="1" type="ORF">COT86_03820</name>
</gene>
<proteinExistence type="predicted"/>
<accession>A0A2H0VK48</accession>
<dbReference type="Proteomes" id="UP000230730">
    <property type="component" value="Unassembled WGS sequence"/>
</dbReference>
<dbReference type="EMBL" id="PFAE01000062">
    <property type="protein sequence ID" value="PIR99456.1"/>
    <property type="molecule type" value="Genomic_DNA"/>
</dbReference>
<evidence type="ECO:0000313" key="1">
    <source>
        <dbReference type="EMBL" id="PIR99456.1"/>
    </source>
</evidence>
<dbReference type="Gene3D" id="3.40.50.150">
    <property type="entry name" value="Vaccinia Virus protein VP39"/>
    <property type="match status" value="1"/>
</dbReference>
<protein>
    <submittedName>
        <fullName evidence="1">Uncharacterized protein</fullName>
    </submittedName>
</protein>
<dbReference type="Gene3D" id="3.10.450.50">
    <property type="match status" value="1"/>
</dbReference>
<dbReference type="Pfam" id="PF02810">
    <property type="entry name" value="SEC-C"/>
    <property type="match status" value="1"/>
</dbReference>
<reference evidence="2" key="1">
    <citation type="submission" date="2017-09" db="EMBL/GenBank/DDBJ databases">
        <title>Depth-based differentiation of microbial function through sediment-hosted aquifers and enrichment of novel symbionts in the deep terrestrial subsurface.</title>
        <authorList>
            <person name="Probst A.J."/>
            <person name="Ladd B."/>
            <person name="Jarett J.K."/>
            <person name="Geller-Mcgrath D.E."/>
            <person name="Sieber C.M.K."/>
            <person name="Emerson J.B."/>
            <person name="Anantharaman K."/>
            <person name="Thomas B.C."/>
            <person name="Malmstrom R."/>
            <person name="Stieglmeier M."/>
            <person name="Klingl A."/>
            <person name="Woyke T."/>
            <person name="Ryan C.M."/>
            <person name="Banfield J.F."/>
        </authorList>
    </citation>
    <scope>NUCLEOTIDE SEQUENCE [LARGE SCALE GENOMIC DNA]</scope>
</reference>